<evidence type="ECO:0000259" key="2">
    <source>
        <dbReference type="Pfam" id="PF05699"/>
    </source>
</evidence>
<dbReference type="InterPro" id="IPR008906">
    <property type="entry name" value="HATC_C_dom"/>
</dbReference>
<protein>
    <recommendedName>
        <fullName evidence="2">HAT C-terminal dimerisation domain-containing protein</fullName>
    </recommendedName>
</protein>
<feature type="domain" description="HAT C-terminal dimerisation" evidence="2">
    <location>
        <begin position="52"/>
        <end position="87"/>
    </location>
</feature>
<proteinExistence type="predicted"/>
<evidence type="ECO:0000313" key="3">
    <source>
        <dbReference type="EnsemblPlants" id="TuG1812S0003166100.01.T01.s_cds37514"/>
    </source>
</evidence>
<dbReference type="Gramene" id="TuG1812S0003166100.01.T01">
    <property type="protein sequence ID" value="TuG1812S0003166100.01.T01.s_cds37514"/>
    <property type="gene ID" value="TuG1812S0003166100.01"/>
</dbReference>
<keyword evidence="1" id="KW-1133">Transmembrane helix</keyword>
<dbReference type="Pfam" id="PF05699">
    <property type="entry name" value="Dimer_Tnp_hAT"/>
    <property type="match status" value="1"/>
</dbReference>
<sequence length="90" mass="9867">MKKFYPANSSSQELAQLESQLLHFQLDVCNHPELMTLTSIAGLTKGLVKTGKASSYPMVAGLLRLVITLPVSTATAEWAFSAMKIVKTRR</sequence>
<accession>A0A8R7RET8</accession>
<dbReference type="PANTHER" id="PTHR11697:SF230">
    <property type="entry name" value="ZINC FINGER, MYM DOMAIN CONTAINING 1"/>
    <property type="match status" value="1"/>
</dbReference>
<feature type="transmembrane region" description="Helical" evidence="1">
    <location>
        <begin position="58"/>
        <end position="80"/>
    </location>
</feature>
<keyword evidence="1" id="KW-0472">Membrane</keyword>
<dbReference type="AlphaFoldDB" id="A0A8R7RET8"/>
<evidence type="ECO:0000313" key="4">
    <source>
        <dbReference type="Proteomes" id="UP000015106"/>
    </source>
</evidence>
<name>A0A8R7RET8_TRIUA</name>
<reference evidence="3" key="2">
    <citation type="submission" date="2022-06" db="UniProtKB">
        <authorList>
            <consortium name="EnsemblPlants"/>
        </authorList>
    </citation>
    <scope>IDENTIFICATION</scope>
</reference>
<keyword evidence="4" id="KW-1185">Reference proteome</keyword>
<dbReference type="GO" id="GO:0046983">
    <property type="term" value="F:protein dimerization activity"/>
    <property type="evidence" value="ECO:0007669"/>
    <property type="project" value="InterPro"/>
</dbReference>
<dbReference type="Proteomes" id="UP000015106">
    <property type="component" value="Unassembled WGS sequence"/>
</dbReference>
<organism evidence="3 4">
    <name type="scientific">Triticum urartu</name>
    <name type="common">Red wild einkorn</name>
    <name type="synonym">Crithodium urartu</name>
    <dbReference type="NCBI Taxonomy" id="4572"/>
    <lineage>
        <taxon>Eukaryota</taxon>
        <taxon>Viridiplantae</taxon>
        <taxon>Streptophyta</taxon>
        <taxon>Embryophyta</taxon>
        <taxon>Tracheophyta</taxon>
        <taxon>Spermatophyta</taxon>
        <taxon>Magnoliopsida</taxon>
        <taxon>Liliopsida</taxon>
        <taxon>Poales</taxon>
        <taxon>Poaceae</taxon>
        <taxon>BOP clade</taxon>
        <taxon>Pooideae</taxon>
        <taxon>Triticodae</taxon>
        <taxon>Triticeae</taxon>
        <taxon>Triticinae</taxon>
        <taxon>Triticum</taxon>
    </lineage>
</organism>
<evidence type="ECO:0000256" key="1">
    <source>
        <dbReference type="SAM" id="Phobius"/>
    </source>
</evidence>
<dbReference type="InterPro" id="IPR055298">
    <property type="entry name" value="AtLOH3-like"/>
</dbReference>
<keyword evidence="1" id="KW-0812">Transmembrane</keyword>
<dbReference type="EnsemblPlants" id="TuG1812S0003166100.01.T01">
    <property type="protein sequence ID" value="TuG1812S0003166100.01.T01.s_cds37514"/>
    <property type="gene ID" value="TuG1812S0003166100.01"/>
</dbReference>
<reference evidence="4" key="1">
    <citation type="journal article" date="2013" name="Nature">
        <title>Draft genome of the wheat A-genome progenitor Triticum urartu.</title>
        <authorList>
            <person name="Ling H.Q."/>
            <person name="Zhao S."/>
            <person name="Liu D."/>
            <person name="Wang J."/>
            <person name="Sun H."/>
            <person name="Zhang C."/>
            <person name="Fan H."/>
            <person name="Li D."/>
            <person name="Dong L."/>
            <person name="Tao Y."/>
            <person name="Gao C."/>
            <person name="Wu H."/>
            <person name="Li Y."/>
            <person name="Cui Y."/>
            <person name="Guo X."/>
            <person name="Zheng S."/>
            <person name="Wang B."/>
            <person name="Yu K."/>
            <person name="Liang Q."/>
            <person name="Yang W."/>
            <person name="Lou X."/>
            <person name="Chen J."/>
            <person name="Feng M."/>
            <person name="Jian J."/>
            <person name="Zhang X."/>
            <person name="Luo G."/>
            <person name="Jiang Y."/>
            <person name="Liu J."/>
            <person name="Wang Z."/>
            <person name="Sha Y."/>
            <person name="Zhang B."/>
            <person name="Wu H."/>
            <person name="Tang D."/>
            <person name="Shen Q."/>
            <person name="Xue P."/>
            <person name="Zou S."/>
            <person name="Wang X."/>
            <person name="Liu X."/>
            <person name="Wang F."/>
            <person name="Yang Y."/>
            <person name="An X."/>
            <person name="Dong Z."/>
            <person name="Zhang K."/>
            <person name="Zhang X."/>
            <person name="Luo M.C."/>
            <person name="Dvorak J."/>
            <person name="Tong Y."/>
            <person name="Wang J."/>
            <person name="Yang H."/>
            <person name="Li Z."/>
            <person name="Wang D."/>
            <person name="Zhang A."/>
            <person name="Wang J."/>
        </authorList>
    </citation>
    <scope>NUCLEOTIDE SEQUENCE</scope>
    <source>
        <strain evidence="4">cv. G1812</strain>
    </source>
</reference>
<dbReference type="PANTHER" id="PTHR11697">
    <property type="entry name" value="GENERAL TRANSCRIPTION FACTOR 2-RELATED ZINC FINGER PROTEIN"/>
    <property type="match status" value="1"/>
</dbReference>